<dbReference type="EMBL" id="JAJJPB010000042">
    <property type="protein sequence ID" value="MCC9296678.1"/>
    <property type="molecule type" value="Genomic_DNA"/>
</dbReference>
<keyword evidence="1" id="KW-0378">Hydrolase</keyword>
<dbReference type="InterPro" id="IPR036514">
    <property type="entry name" value="SGNH_hydro_sf"/>
</dbReference>
<dbReference type="SUPFAM" id="SSF52266">
    <property type="entry name" value="SGNH hydrolase"/>
    <property type="match status" value="1"/>
</dbReference>
<sequence>MKTDKYTVSKICCGEKVSFQDTWTSWENNEKFPVAFLGDSTVDGNETTSWVKNEIGQDHQPPHAFTTYLQNLVRVYTGSNTARIYNAGFSGQTASWAYSNINSIFAGNYSDVKMIGIGFGINDRLGVTSTKDYESDFKRSIENIILWCFKNNIQPFLLTTQATVEPGSTDSSSYPYRTSESINSVANTVKKNLAKKYNIQLMDLNYYTSKLLSNNDTYSLKNIISQDHLHFKDKGHEFEAETIFAYFNPRVVVLDGKNKLKIDFTSQNIKSNVESDKVSFENSPINLWYGNNLFNNFIYYCKKDDMDTLLQDFLVFNLSNGLELYSMQIQVPKNPGYTLPSSEDEKPYVIFNDKKYVLKDTFIDSYFSTMNVNRPFLVDNLRFGLNKVKLYSGKFNRAASGGFYISRNFKNYSSRISIVQDTNGDISKQFLTPYKFQNYFEHKALFKLNIDSNISTSRTKFLVPVVDRADSGLALEFENGTVELIEYVRKSSCLDDVGNLKKLAYINTQSNSQESTKSIKIYVRINEASIEVYKELKSSPIITYNTHKEIIGSGIFANFIKLEYQCNGDYLILDTDILYSI</sequence>
<organism evidence="1 2">
    <name type="scientific">Clostridium aromativorans</name>
    <dbReference type="NCBI Taxonomy" id="2836848"/>
    <lineage>
        <taxon>Bacteria</taxon>
        <taxon>Bacillati</taxon>
        <taxon>Bacillota</taxon>
        <taxon>Clostridia</taxon>
        <taxon>Eubacteriales</taxon>
        <taxon>Clostridiaceae</taxon>
        <taxon>Clostridium</taxon>
    </lineage>
</organism>
<accession>A0ABS8NA34</accession>
<protein>
    <submittedName>
        <fullName evidence="1">SGNH/GDSL hydrolase family protein</fullName>
    </submittedName>
</protein>
<evidence type="ECO:0000313" key="1">
    <source>
        <dbReference type="EMBL" id="MCC9296678.1"/>
    </source>
</evidence>
<reference evidence="1" key="1">
    <citation type="submission" date="2021-11" db="EMBL/GenBank/DDBJ databases">
        <authorList>
            <person name="Qingchun L."/>
            <person name="Dong Z."/>
            <person name="Zongwei Q."/>
            <person name="Jia Z."/>
            <person name="Duotao L."/>
        </authorList>
    </citation>
    <scope>NUCLEOTIDE SEQUENCE</scope>
    <source>
        <strain evidence="1">WLY-B-L2</strain>
    </source>
</reference>
<gene>
    <name evidence="1" type="ORF">LN736_17720</name>
</gene>
<evidence type="ECO:0000313" key="2">
    <source>
        <dbReference type="Proteomes" id="UP001165422"/>
    </source>
</evidence>
<dbReference type="CDD" id="cd00229">
    <property type="entry name" value="SGNH_hydrolase"/>
    <property type="match status" value="1"/>
</dbReference>
<keyword evidence="2" id="KW-1185">Reference proteome</keyword>
<proteinExistence type="predicted"/>
<dbReference type="Proteomes" id="UP001165422">
    <property type="component" value="Unassembled WGS sequence"/>
</dbReference>
<dbReference type="GO" id="GO:0016787">
    <property type="term" value="F:hydrolase activity"/>
    <property type="evidence" value="ECO:0007669"/>
    <property type="project" value="UniProtKB-KW"/>
</dbReference>
<dbReference type="Gene3D" id="3.40.50.1110">
    <property type="entry name" value="SGNH hydrolase"/>
    <property type="match status" value="1"/>
</dbReference>
<dbReference type="RefSeq" id="WP_229982119.1">
    <property type="nucleotide sequence ID" value="NZ_JAJJPB010000042.1"/>
</dbReference>
<dbReference type="Pfam" id="PF00657">
    <property type="entry name" value="Lipase_GDSL"/>
    <property type="match status" value="1"/>
</dbReference>
<name>A0ABS8NA34_9CLOT</name>
<dbReference type="InterPro" id="IPR001087">
    <property type="entry name" value="GDSL"/>
</dbReference>
<comment type="caution">
    <text evidence="1">The sequence shown here is derived from an EMBL/GenBank/DDBJ whole genome shotgun (WGS) entry which is preliminary data.</text>
</comment>